<dbReference type="AlphaFoldDB" id="A0AAD9RE98"/>
<dbReference type="PANTHER" id="PTHR35450:SF2">
    <property type="entry name" value="REVERSE TRANSCRIPTASE DOMAIN-CONTAINING PROTEIN"/>
    <property type="match status" value="1"/>
</dbReference>
<keyword evidence="2" id="KW-1185">Reference proteome</keyword>
<reference evidence="1" key="2">
    <citation type="journal article" date="2023" name="Commun. Biol.">
        <title>Intrasexual cuticular hydrocarbon dimorphism in a wasp sheds light on hydrocarbon biosynthesis genes in Hymenoptera.</title>
        <authorList>
            <person name="Moris V.C."/>
            <person name="Podsiadlowski L."/>
            <person name="Martin S."/>
            <person name="Oeyen J.P."/>
            <person name="Donath A."/>
            <person name="Petersen M."/>
            <person name="Wilbrandt J."/>
            <person name="Misof B."/>
            <person name="Liedtke D."/>
            <person name="Thamm M."/>
            <person name="Scheiner R."/>
            <person name="Schmitt T."/>
            <person name="Niehuis O."/>
        </authorList>
    </citation>
    <scope>NUCLEOTIDE SEQUENCE</scope>
    <source>
        <strain evidence="1">GBR_01_08_01A</strain>
    </source>
</reference>
<organism evidence="1 2">
    <name type="scientific">Odynerus spinipes</name>
    <dbReference type="NCBI Taxonomy" id="1348599"/>
    <lineage>
        <taxon>Eukaryota</taxon>
        <taxon>Metazoa</taxon>
        <taxon>Ecdysozoa</taxon>
        <taxon>Arthropoda</taxon>
        <taxon>Hexapoda</taxon>
        <taxon>Insecta</taxon>
        <taxon>Pterygota</taxon>
        <taxon>Neoptera</taxon>
        <taxon>Endopterygota</taxon>
        <taxon>Hymenoptera</taxon>
        <taxon>Apocrita</taxon>
        <taxon>Aculeata</taxon>
        <taxon>Vespoidea</taxon>
        <taxon>Vespidae</taxon>
        <taxon>Eumeninae</taxon>
        <taxon>Odynerus</taxon>
    </lineage>
</organism>
<evidence type="ECO:0000313" key="2">
    <source>
        <dbReference type="Proteomes" id="UP001258017"/>
    </source>
</evidence>
<sequence>MDTWARKQLHGKHYYITRNENIGKTDTYRWLQKGSIFPETEGFLMAIQDQDDRCRKCKQTPETIDHITGGCKLLASTEYMERHNMTATIIRKEIANRYNLEQSKTPYYKYTPTTIIENETHKLYWDVTIHTDKTMKYNRPGITLIDKKEKITYLIEISIPNDANLASKYNNKIEKYHPLAQEIQRIWNQKKVFIIPHIVSATEITPHSFKKHLQQLKLEPHIYEQIQKAVILKTCKITWKFLNLT</sequence>
<accession>A0AAD9RE98</accession>
<proteinExistence type="predicted"/>
<dbReference type="PANTHER" id="PTHR35450">
    <property type="entry name" value="REVERSE TRANSCRIPTASE DOMAIN-CONTAINING PROTEIN"/>
    <property type="match status" value="1"/>
</dbReference>
<dbReference type="EMBL" id="JAIFRP010000584">
    <property type="protein sequence ID" value="KAK2578111.1"/>
    <property type="molecule type" value="Genomic_DNA"/>
</dbReference>
<comment type="caution">
    <text evidence="1">The sequence shown here is derived from an EMBL/GenBank/DDBJ whole genome shotgun (WGS) entry which is preliminary data.</text>
</comment>
<evidence type="ECO:0000313" key="1">
    <source>
        <dbReference type="EMBL" id="KAK2578111.1"/>
    </source>
</evidence>
<protein>
    <submittedName>
        <fullName evidence="1">Uncharacterized protein</fullName>
    </submittedName>
</protein>
<gene>
    <name evidence="1" type="ORF">KPH14_009889</name>
</gene>
<dbReference type="Proteomes" id="UP001258017">
    <property type="component" value="Unassembled WGS sequence"/>
</dbReference>
<reference evidence="1" key="1">
    <citation type="submission" date="2021-08" db="EMBL/GenBank/DDBJ databases">
        <authorList>
            <person name="Misof B."/>
            <person name="Oliver O."/>
            <person name="Podsiadlowski L."/>
            <person name="Donath A."/>
            <person name="Peters R."/>
            <person name="Mayer C."/>
            <person name="Rust J."/>
            <person name="Gunkel S."/>
            <person name="Lesny P."/>
            <person name="Martin S."/>
            <person name="Oeyen J.P."/>
            <person name="Petersen M."/>
            <person name="Panagiotis P."/>
            <person name="Wilbrandt J."/>
            <person name="Tanja T."/>
        </authorList>
    </citation>
    <scope>NUCLEOTIDE SEQUENCE</scope>
    <source>
        <strain evidence="1">GBR_01_08_01A</strain>
        <tissue evidence="1">Thorax + abdomen</tissue>
    </source>
</reference>
<name>A0AAD9RE98_9HYME</name>